<organism evidence="1 2">
    <name type="scientific">Blyttiomyces helicus</name>
    <dbReference type="NCBI Taxonomy" id="388810"/>
    <lineage>
        <taxon>Eukaryota</taxon>
        <taxon>Fungi</taxon>
        <taxon>Fungi incertae sedis</taxon>
        <taxon>Chytridiomycota</taxon>
        <taxon>Chytridiomycota incertae sedis</taxon>
        <taxon>Chytridiomycetes</taxon>
        <taxon>Chytridiomycetes incertae sedis</taxon>
        <taxon>Blyttiomyces</taxon>
    </lineage>
</organism>
<protein>
    <submittedName>
        <fullName evidence="1">Uncharacterized protein</fullName>
    </submittedName>
</protein>
<sequence>GTGLRERTSGNGVRSAAVELGRLADLGGRRGRDGAVGQRDGAVGFLVARGFGRGNDGVAAVGRLRGGGTLGGRGDRNLGLGDAAFGARGCDGLDDRRFRGGALDHLVTGVHGVVRRRLGFLDDGGREGRDHEKRDDERGGDLHGGWASSLVVGMRKTAADDRYAGVGLPSLIKHRHTILERYDRASLRNRFRERLTPSLHLL</sequence>
<proteinExistence type="predicted"/>
<feature type="non-terminal residue" evidence="1">
    <location>
        <position position="1"/>
    </location>
</feature>
<gene>
    <name evidence="1" type="ORF">BDK51DRAFT_51711</name>
</gene>
<name>A0A4P9WG99_9FUNG</name>
<keyword evidence="2" id="KW-1185">Reference proteome</keyword>
<dbReference type="Proteomes" id="UP000269721">
    <property type="component" value="Unassembled WGS sequence"/>
</dbReference>
<accession>A0A4P9WG99</accession>
<reference evidence="2" key="1">
    <citation type="journal article" date="2018" name="Nat. Microbiol.">
        <title>Leveraging single-cell genomics to expand the fungal tree of life.</title>
        <authorList>
            <person name="Ahrendt S.R."/>
            <person name="Quandt C.A."/>
            <person name="Ciobanu D."/>
            <person name="Clum A."/>
            <person name="Salamov A."/>
            <person name="Andreopoulos B."/>
            <person name="Cheng J.F."/>
            <person name="Woyke T."/>
            <person name="Pelin A."/>
            <person name="Henrissat B."/>
            <person name="Reynolds N.K."/>
            <person name="Benny G.L."/>
            <person name="Smith M.E."/>
            <person name="James T.Y."/>
            <person name="Grigoriev I.V."/>
        </authorList>
    </citation>
    <scope>NUCLEOTIDE SEQUENCE [LARGE SCALE GENOMIC DNA]</scope>
</reference>
<dbReference type="EMBL" id="KZ995750">
    <property type="protein sequence ID" value="RKO90050.1"/>
    <property type="molecule type" value="Genomic_DNA"/>
</dbReference>
<evidence type="ECO:0000313" key="2">
    <source>
        <dbReference type="Proteomes" id="UP000269721"/>
    </source>
</evidence>
<evidence type="ECO:0000313" key="1">
    <source>
        <dbReference type="EMBL" id="RKO90050.1"/>
    </source>
</evidence>
<dbReference type="AlphaFoldDB" id="A0A4P9WG99"/>